<evidence type="ECO:0000313" key="2">
    <source>
        <dbReference type="Proteomes" id="UP000027602"/>
    </source>
</evidence>
<protein>
    <submittedName>
        <fullName evidence="1">Uncharacterized protein</fullName>
    </submittedName>
</protein>
<proteinExistence type="predicted"/>
<reference evidence="1 2" key="1">
    <citation type="journal article" date="2015" name="BMC Genomics">
        <title>Transcriptome analysis of thermophilic methylotrophic Bacillus methanolicus MGA3 using RNA-sequencing provides detailed insights into its previously uncharted transcriptional landscape.</title>
        <authorList>
            <person name="Irla M."/>
            <person name="Neshat A."/>
            <person name="Brautaset T."/>
            <person name="Ruckert C."/>
            <person name="Kalinowski J."/>
            <person name="Wendisch V.F."/>
        </authorList>
    </citation>
    <scope>NUCLEOTIDE SEQUENCE [LARGE SCALE GENOMIC DNA]</scope>
    <source>
        <strain evidence="2">MGA3 / ATCC 53907</strain>
    </source>
</reference>
<gene>
    <name evidence="1" type="ORF">BMMGA3_07785</name>
</gene>
<sequence length="34" mass="4135">MDLIFGRFNTVDDELKYQTYLNMMKESNNMNEND</sequence>
<accession>I3E869</accession>
<dbReference type="KEGG" id="bmet:BMMGA3_07785"/>
<evidence type="ECO:0000313" key="1">
    <source>
        <dbReference type="EMBL" id="AIE59965.1"/>
    </source>
</evidence>
<dbReference type="EMBL" id="CP007739">
    <property type="protein sequence ID" value="AIE59965.1"/>
    <property type="molecule type" value="Genomic_DNA"/>
</dbReference>
<dbReference type="HOGENOM" id="CLU_3372030_0_0_9"/>
<dbReference type="Proteomes" id="UP000027602">
    <property type="component" value="Chromosome"/>
</dbReference>
<name>I3E869_BACMM</name>
<dbReference type="AlphaFoldDB" id="I3E869"/>
<keyword evidence="2" id="KW-1185">Reference proteome</keyword>
<organism evidence="1 2">
    <name type="scientific">Bacillus methanolicus (strain MGA3 / ATCC 53907)</name>
    <dbReference type="NCBI Taxonomy" id="796606"/>
    <lineage>
        <taxon>Bacteria</taxon>
        <taxon>Bacillati</taxon>
        <taxon>Bacillota</taxon>
        <taxon>Bacilli</taxon>
        <taxon>Bacillales</taxon>
        <taxon>Bacillaceae</taxon>
        <taxon>Bacillus</taxon>
    </lineage>
</organism>